<comment type="cofactor">
    <cofactor evidence="1 3">
        <name>pyridoxal 5'-phosphate</name>
        <dbReference type="ChEBI" id="CHEBI:597326"/>
    </cofactor>
</comment>
<dbReference type="Gene3D" id="3.40.640.10">
    <property type="entry name" value="Type I PLP-dependent aspartate aminotransferase-like (Major domain)"/>
    <property type="match status" value="1"/>
</dbReference>
<comment type="caution">
    <text evidence="4">The sequence shown here is derived from an EMBL/GenBank/DDBJ whole genome shotgun (WGS) entry which is preliminary data.</text>
</comment>
<dbReference type="EMBL" id="QUTC01005843">
    <property type="protein sequence ID" value="RHY55523.1"/>
    <property type="molecule type" value="Genomic_DNA"/>
</dbReference>
<evidence type="ECO:0000256" key="3">
    <source>
        <dbReference type="RuleBase" id="RU362118"/>
    </source>
</evidence>
<dbReference type="GO" id="GO:0019346">
    <property type="term" value="P:transsulfuration"/>
    <property type="evidence" value="ECO:0007669"/>
    <property type="project" value="InterPro"/>
</dbReference>
<dbReference type="Gene3D" id="3.90.1150.10">
    <property type="entry name" value="Aspartate Aminotransferase, domain 1"/>
    <property type="match status" value="1"/>
</dbReference>
<dbReference type="Proteomes" id="UP000286510">
    <property type="component" value="Unassembled WGS sequence"/>
</dbReference>
<dbReference type="EMBL" id="QUTF01012629">
    <property type="protein sequence ID" value="RHZ22441.1"/>
    <property type="molecule type" value="Genomic_DNA"/>
</dbReference>
<proteinExistence type="inferred from homology"/>
<dbReference type="InterPro" id="IPR015424">
    <property type="entry name" value="PyrdxlP-dep_Trfase"/>
</dbReference>
<dbReference type="PANTHER" id="PTHR42699">
    <property type="match status" value="1"/>
</dbReference>
<dbReference type="InterPro" id="IPR015421">
    <property type="entry name" value="PyrdxlP-dep_Trfase_major"/>
</dbReference>
<evidence type="ECO:0000256" key="1">
    <source>
        <dbReference type="ARBA" id="ARBA00001933"/>
    </source>
</evidence>
<evidence type="ECO:0000313" key="6">
    <source>
        <dbReference type="Proteomes" id="UP000265716"/>
    </source>
</evidence>
<evidence type="ECO:0000313" key="7">
    <source>
        <dbReference type="Proteomes" id="UP000286510"/>
    </source>
</evidence>
<protein>
    <recommendedName>
        <fullName evidence="8">Cystathionine gamma-synthase</fullName>
    </recommendedName>
</protein>
<dbReference type="InterPro" id="IPR051750">
    <property type="entry name" value="Trans-sulfuration_enzymes"/>
</dbReference>
<dbReference type="AlphaFoldDB" id="A0A397D5J0"/>
<dbReference type="GO" id="GO:0003962">
    <property type="term" value="F:cystathionine gamma-synthase activity"/>
    <property type="evidence" value="ECO:0007669"/>
    <property type="project" value="TreeGrafter"/>
</dbReference>
<dbReference type="Proteomes" id="UP000265716">
    <property type="component" value="Unassembled WGS sequence"/>
</dbReference>
<organism evidence="4 6">
    <name type="scientific">Aphanomyces astaci</name>
    <name type="common">Crayfish plague agent</name>
    <dbReference type="NCBI Taxonomy" id="112090"/>
    <lineage>
        <taxon>Eukaryota</taxon>
        <taxon>Sar</taxon>
        <taxon>Stramenopiles</taxon>
        <taxon>Oomycota</taxon>
        <taxon>Saprolegniomycetes</taxon>
        <taxon>Saprolegniales</taxon>
        <taxon>Verrucalvaceae</taxon>
        <taxon>Aphanomyces</taxon>
    </lineage>
</organism>
<dbReference type="InterPro" id="IPR000277">
    <property type="entry name" value="Cys/Met-Metab_PyrdxlP-dep_enz"/>
</dbReference>
<reference evidence="6 7" key="1">
    <citation type="submission" date="2018-08" db="EMBL/GenBank/DDBJ databases">
        <title>Aphanomyces genome sequencing and annotation.</title>
        <authorList>
            <person name="Minardi D."/>
            <person name="Oidtmann B."/>
            <person name="Van Der Giezen M."/>
            <person name="Studholme D.J."/>
        </authorList>
    </citation>
    <scope>NUCLEOTIDE SEQUENCE [LARGE SCALE GENOMIC DNA]</scope>
    <source>
        <strain evidence="5 7">FDL457</strain>
        <strain evidence="4 6">SA</strain>
    </source>
</reference>
<name>A0A397D5J0_APHAT</name>
<keyword evidence="2 3" id="KW-0663">Pyridoxal phosphate</keyword>
<dbReference type="Pfam" id="PF01053">
    <property type="entry name" value="Cys_Met_Meta_PP"/>
    <property type="match status" value="1"/>
</dbReference>
<evidence type="ECO:0000313" key="5">
    <source>
        <dbReference type="EMBL" id="RHZ22441.1"/>
    </source>
</evidence>
<dbReference type="PANTHER" id="PTHR42699:SF1">
    <property type="entry name" value="CYSTATHIONINE GAMMA-SYNTHASE-RELATED"/>
    <property type="match status" value="1"/>
</dbReference>
<accession>A0A397D5J0</accession>
<dbReference type="InterPro" id="IPR015422">
    <property type="entry name" value="PyrdxlP-dep_Trfase_small"/>
</dbReference>
<gene>
    <name evidence="5" type="ORF">DYB26_003621</name>
    <name evidence="4" type="ORF">DYB38_004063</name>
</gene>
<evidence type="ECO:0000256" key="2">
    <source>
        <dbReference type="ARBA" id="ARBA00022898"/>
    </source>
</evidence>
<dbReference type="VEuPathDB" id="FungiDB:H257_03158"/>
<evidence type="ECO:0008006" key="8">
    <source>
        <dbReference type="Google" id="ProtNLM"/>
    </source>
</evidence>
<dbReference type="SUPFAM" id="SSF53383">
    <property type="entry name" value="PLP-dependent transferases"/>
    <property type="match status" value="1"/>
</dbReference>
<sequence length="523" mass="56908">MASLKAPRCLTDVPLGGTLPDDVHAVSVSMPEWDHVESYSQGCPKLHAALPSGYPRFVYHHYVVALNQWVRDTYVNDPTKLAYVLPSYDVATRCAAFMQVSYPEAMSLTSIDLGICGAFAIVVPVAGLKTFKSFWQHSGEITTSRMAKHILDFKDRKEAAPRKAMAGTSIHTALKERVASLYPRIGAANVLLYPCGMSAIFAAFRMAKALHATPRQGRKIVLFGFPYLDTLKIMRRPEWRGAADDFVFYPHGNSDEMDAIDQLESIGAIFTEFPTNPLLHSVDLKRLAAIARRHNAILIVDDTIGSYNVQVLDAGADVVATSLSKIFTGACTATGGSLVVNPASTWAAAVHTSLASDEYLFEDDCVELLAMSKDVRERLRRVNANASIIASRFASHPQVQAVYYPKFIDSDLYKANLTHPDDDSDAFGPLMSVVLRGGAAAAATFYDALNVAKGPSLGTNFTLSVPYTILAHYDELEYVASCGLDRNLVRFSIGLEDVDEIWGYLAVAFEAAATSCGGDSVPI</sequence>
<dbReference type="GO" id="GO:0030170">
    <property type="term" value="F:pyridoxal phosphate binding"/>
    <property type="evidence" value="ECO:0007669"/>
    <property type="project" value="InterPro"/>
</dbReference>
<evidence type="ECO:0000313" key="4">
    <source>
        <dbReference type="EMBL" id="RHY55523.1"/>
    </source>
</evidence>
<comment type="similarity">
    <text evidence="3">Belongs to the trans-sulfuration enzymes family.</text>
</comment>